<dbReference type="Gene3D" id="4.10.280.80">
    <property type="match status" value="1"/>
</dbReference>
<proteinExistence type="predicted"/>
<protein>
    <submittedName>
        <fullName evidence="1">Uncharacterized protein</fullName>
    </submittedName>
</protein>
<sequence>MPNARPLFHEFLRHYPSTWDMGREYLFKSIGWEDLLDNSAYMNTCAVRLSIGLLGAKVPLKGRMRIKKGEFAGLMIEPGQRYLSNWLKQYWGDPEIYNDKTVGYVRNRAGIISHFAIDPSSPIAQGHIDVLSPEPGDPFRCASLCHWKARTTWFWPLPLGAGTAQMST</sequence>
<organism evidence="1 2">
    <name type="scientific">Massilia varians</name>
    <dbReference type="NCBI Taxonomy" id="457921"/>
    <lineage>
        <taxon>Bacteria</taxon>
        <taxon>Pseudomonadati</taxon>
        <taxon>Pseudomonadota</taxon>
        <taxon>Betaproteobacteria</taxon>
        <taxon>Burkholderiales</taxon>
        <taxon>Oxalobacteraceae</taxon>
        <taxon>Telluria group</taxon>
        <taxon>Massilia</taxon>
    </lineage>
</organism>
<dbReference type="Gene3D" id="3.90.1720.80">
    <property type="match status" value="1"/>
</dbReference>
<name>A0ABN6TG09_9BURK</name>
<dbReference type="InterPro" id="IPR025562">
    <property type="entry name" value="Tae4"/>
</dbReference>
<keyword evidence="2" id="KW-1185">Reference proteome</keyword>
<dbReference type="Pfam" id="PF14113">
    <property type="entry name" value="Tae4"/>
    <property type="match status" value="1"/>
</dbReference>
<gene>
    <name evidence="1" type="ORF">MasN3_38020</name>
</gene>
<dbReference type="EMBL" id="AP026966">
    <property type="protein sequence ID" value="BDT60308.1"/>
    <property type="molecule type" value="Genomic_DNA"/>
</dbReference>
<evidence type="ECO:0000313" key="2">
    <source>
        <dbReference type="Proteomes" id="UP001163336"/>
    </source>
</evidence>
<reference evidence="1" key="1">
    <citation type="submission" date="2022-11" db="EMBL/GenBank/DDBJ databases">
        <title>Isolation and characterization of PLA-degrading bacterium Massilia sp. from Antarctic soil.</title>
        <authorList>
            <person name="Sato K."/>
            <person name="Gomez-Fuentes C."/>
            <person name="Ahmad S.A."/>
            <person name="Zulkharnain A."/>
        </authorList>
    </citation>
    <scope>NUCLEOTIDE SEQUENCE</scope>
    <source>
        <strain evidence="1">N-3</strain>
    </source>
</reference>
<evidence type="ECO:0000313" key="1">
    <source>
        <dbReference type="EMBL" id="BDT60308.1"/>
    </source>
</evidence>
<dbReference type="Proteomes" id="UP001163336">
    <property type="component" value="Chromosome"/>
</dbReference>
<accession>A0ABN6TG09</accession>
<dbReference type="RefSeq" id="WP_281909357.1">
    <property type="nucleotide sequence ID" value="NZ_AP026966.1"/>
</dbReference>